<accession>A0A5J9TGY6</accession>
<dbReference type="Proteomes" id="UP000324897">
    <property type="component" value="Chromosome 3"/>
</dbReference>
<feature type="compositionally biased region" description="Basic and acidic residues" evidence="1">
    <location>
        <begin position="15"/>
        <end position="26"/>
    </location>
</feature>
<dbReference type="AlphaFoldDB" id="A0A5J9TGY6"/>
<gene>
    <name evidence="2" type="ORF">EJB05_44220</name>
</gene>
<reference evidence="2 3" key="1">
    <citation type="journal article" date="2019" name="Sci. Rep.">
        <title>A high-quality genome of Eragrostis curvula grass provides insights into Poaceae evolution and supports new strategies to enhance forage quality.</title>
        <authorList>
            <person name="Carballo J."/>
            <person name="Santos B.A.C.M."/>
            <person name="Zappacosta D."/>
            <person name="Garbus I."/>
            <person name="Selva J.P."/>
            <person name="Gallo C.A."/>
            <person name="Diaz A."/>
            <person name="Albertini E."/>
            <person name="Caccamo M."/>
            <person name="Echenique V."/>
        </authorList>
    </citation>
    <scope>NUCLEOTIDE SEQUENCE [LARGE SCALE GENOMIC DNA]</scope>
    <source>
        <strain evidence="3">cv. Victoria</strain>
        <tissue evidence="2">Leaf</tissue>
    </source>
</reference>
<comment type="caution">
    <text evidence="2">The sequence shown here is derived from an EMBL/GenBank/DDBJ whole genome shotgun (WGS) entry which is preliminary data.</text>
</comment>
<evidence type="ECO:0000313" key="2">
    <source>
        <dbReference type="EMBL" id="TVU10676.1"/>
    </source>
</evidence>
<keyword evidence="3" id="KW-1185">Reference proteome</keyword>
<evidence type="ECO:0000313" key="3">
    <source>
        <dbReference type="Proteomes" id="UP000324897"/>
    </source>
</evidence>
<dbReference type="Gramene" id="TVU10676">
    <property type="protein sequence ID" value="TVU10676"/>
    <property type="gene ID" value="EJB05_44220"/>
</dbReference>
<protein>
    <submittedName>
        <fullName evidence="2">Uncharacterized protein</fullName>
    </submittedName>
</protein>
<feature type="region of interest" description="Disordered" evidence="1">
    <location>
        <begin position="1"/>
        <end position="36"/>
    </location>
</feature>
<proteinExistence type="predicted"/>
<dbReference type="EMBL" id="RWGY01000039">
    <property type="protein sequence ID" value="TVU10676.1"/>
    <property type="molecule type" value="Genomic_DNA"/>
</dbReference>
<feature type="region of interest" description="Disordered" evidence="1">
    <location>
        <begin position="65"/>
        <end position="89"/>
    </location>
</feature>
<evidence type="ECO:0000256" key="1">
    <source>
        <dbReference type="SAM" id="MobiDB-lite"/>
    </source>
</evidence>
<feature type="non-terminal residue" evidence="2">
    <location>
        <position position="1"/>
    </location>
</feature>
<sequence>MACPAIADLSGESSDSERTISIDSERTISGSFGDIPRDEEVSSDGWLLVSGAPTDLSGRYKTQKYIASDGQGDNKAVNSRQGRVNQDVRSRAEEANTNIAPFQSLEQRKNGLSLPQWFKDLVKKTNVKASIDGWTHYEIIRKDHSSKDKVLDAMREAQFQGSFVNKAFFYDD</sequence>
<name>A0A5J9TGY6_9POAL</name>
<organism evidence="2 3">
    <name type="scientific">Eragrostis curvula</name>
    <name type="common">weeping love grass</name>
    <dbReference type="NCBI Taxonomy" id="38414"/>
    <lineage>
        <taxon>Eukaryota</taxon>
        <taxon>Viridiplantae</taxon>
        <taxon>Streptophyta</taxon>
        <taxon>Embryophyta</taxon>
        <taxon>Tracheophyta</taxon>
        <taxon>Spermatophyta</taxon>
        <taxon>Magnoliopsida</taxon>
        <taxon>Liliopsida</taxon>
        <taxon>Poales</taxon>
        <taxon>Poaceae</taxon>
        <taxon>PACMAD clade</taxon>
        <taxon>Chloridoideae</taxon>
        <taxon>Eragrostideae</taxon>
        <taxon>Eragrostidinae</taxon>
        <taxon>Eragrostis</taxon>
    </lineage>
</organism>